<dbReference type="Pfam" id="PF01370">
    <property type="entry name" value="Epimerase"/>
    <property type="match status" value="1"/>
</dbReference>
<dbReference type="Gene3D" id="3.90.25.10">
    <property type="entry name" value="UDP-galactose 4-epimerase, domain 1"/>
    <property type="match status" value="1"/>
</dbReference>
<name>A0A7C3F680_9CREN</name>
<dbReference type="EMBL" id="DSTX01000011">
    <property type="protein sequence ID" value="HFK20842.1"/>
    <property type="molecule type" value="Genomic_DNA"/>
</dbReference>
<dbReference type="InterPro" id="IPR036291">
    <property type="entry name" value="NAD(P)-bd_dom_sf"/>
</dbReference>
<comment type="caution">
    <text evidence="3">The sequence shown here is derived from an EMBL/GenBank/DDBJ whole genome shotgun (WGS) entry which is preliminary data.</text>
</comment>
<evidence type="ECO:0000256" key="1">
    <source>
        <dbReference type="ARBA" id="ARBA00007637"/>
    </source>
</evidence>
<dbReference type="Gene3D" id="3.40.50.720">
    <property type="entry name" value="NAD(P)-binding Rossmann-like Domain"/>
    <property type="match status" value="1"/>
</dbReference>
<sequence>MKYLVTGGAGFIGSSIVRRIINEKGDVVVLDDLSLGSVSNIPGVELIRGDVRDASLVERAAQGVDGIFHEAARSSSPMFYPDPRDGLDVNLRGFMNVLEAARKLDIPIVYASTSSLYSRCQPPHSENANIKPGSFYEFSFFARERGASLYAELYGVRAVGLRYFSVYGPHEEHKGQYANNVSQFIWCMLEGRAPTIYGDGNQTRDFIYIDDVVEANFKAMHSGLRGEVLNVGTGIETTFNQLVELIGNELGVAMKPVYIPNPIKNYVFRTQAETRRCLKLLDFKASIPLTEGIKRSIDYYRSSKDLLSVAKIMDKGTGCLDTFIK</sequence>
<gene>
    <name evidence="3" type="ORF">ENS19_06100</name>
</gene>
<protein>
    <submittedName>
        <fullName evidence="3">NAD-dependent epimerase/dehydratase family protein</fullName>
    </submittedName>
</protein>
<evidence type="ECO:0000313" key="3">
    <source>
        <dbReference type="EMBL" id="HFK20842.1"/>
    </source>
</evidence>
<dbReference type="InterPro" id="IPR001509">
    <property type="entry name" value="Epimerase_deHydtase"/>
</dbReference>
<proteinExistence type="inferred from homology"/>
<feature type="domain" description="NAD-dependent epimerase/dehydratase" evidence="2">
    <location>
        <begin position="4"/>
        <end position="232"/>
    </location>
</feature>
<evidence type="ECO:0000259" key="2">
    <source>
        <dbReference type="Pfam" id="PF01370"/>
    </source>
</evidence>
<dbReference type="PANTHER" id="PTHR43000">
    <property type="entry name" value="DTDP-D-GLUCOSE 4,6-DEHYDRATASE-RELATED"/>
    <property type="match status" value="1"/>
</dbReference>
<comment type="similarity">
    <text evidence="1">Belongs to the NAD(P)-dependent epimerase/dehydratase family.</text>
</comment>
<dbReference type="AlphaFoldDB" id="A0A7C3F680"/>
<reference evidence="3" key="1">
    <citation type="journal article" date="2020" name="mSystems">
        <title>Genome- and Community-Level Interaction Insights into Carbon Utilization and Element Cycling Functions of Hydrothermarchaeota in Hydrothermal Sediment.</title>
        <authorList>
            <person name="Zhou Z."/>
            <person name="Liu Y."/>
            <person name="Xu W."/>
            <person name="Pan J."/>
            <person name="Luo Z.H."/>
            <person name="Li M."/>
        </authorList>
    </citation>
    <scope>NUCLEOTIDE SEQUENCE [LARGE SCALE GENOMIC DNA]</scope>
    <source>
        <strain evidence="3">SpSt-468</strain>
    </source>
</reference>
<accession>A0A7C3F680</accession>
<dbReference type="SUPFAM" id="SSF51735">
    <property type="entry name" value="NAD(P)-binding Rossmann-fold domains"/>
    <property type="match status" value="1"/>
</dbReference>
<organism evidence="3">
    <name type="scientific">Candidatus Methanomethylicus mesodigestus</name>
    <dbReference type="NCBI Taxonomy" id="1867258"/>
    <lineage>
        <taxon>Archaea</taxon>
        <taxon>Thermoproteota</taxon>
        <taxon>Methanosuratincolia</taxon>
        <taxon>Candidatus Methanomethylicales</taxon>
        <taxon>Candidatus Methanomethylicaceae</taxon>
        <taxon>Candidatus Methanomethylicus</taxon>
    </lineage>
</organism>